<dbReference type="SUPFAM" id="SSF56059">
    <property type="entry name" value="Glutathione synthetase ATP-binding domain-like"/>
    <property type="match status" value="1"/>
</dbReference>
<dbReference type="PANTHER" id="PTHR21621:SF0">
    <property type="entry name" value="BETA-CITRYLGLUTAMATE SYNTHASE B-RELATED"/>
    <property type="match status" value="1"/>
</dbReference>
<dbReference type="NCBIfam" id="TIGR04187">
    <property type="entry name" value="GRASP_SAV_5884"/>
    <property type="match status" value="1"/>
</dbReference>
<accession>A0A401YTF8</accession>
<proteinExistence type="predicted"/>
<dbReference type="Gene3D" id="3.30.470.20">
    <property type="entry name" value="ATP-grasp fold, B domain"/>
    <property type="match status" value="1"/>
</dbReference>
<sequence length="328" mass="35306">MSTHSYGTGPCRPVLVCAPLGDRSADAVIEALGRREVPVARIDPGVDFPLGSTLSACFDPGRGMTGVLETTSRRVLLDAVRAVYHRQATDYGPAFTHLSDQDALFAVAQARHGLGGVLAALPCLHVNHPHAATAASYKPVGLAAALRVGLSVPPTLITSDPEAARAFAKRHGPIVYKVLRTVRYRDPDDRPLTVWTTAVDPDDIDDAVAGTAHLFQARVDAVADLRVTFVGGRMFVARIDSGLLDWRSDYDRHRYDVVDLPEPVAAAVTRYMRDQRLCYGALDLAVTSSGEHLFYECNPLGRYGWIEAATGMPISAAIADLLRNGSPP</sequence>
<gene>
    <name evidence="1" type="ORF">EHYA_05556</name>
</gene>
<dbReference type="PANTHER" id="PTHR21621">
    <property type="entry name" value="RIBOSOMAL PROTEIN S6 MODIFICATION PROTEIN"/>
    <property type="match status" value="1"/>
</dbReference>
<dbReference type="Proteomes" id="UP000286931">
    <property type="component" value="Unassembled WGS sequence"/>
</dbReference>
<comment type="caution">
    <text evidence="1">The sequence shown here is derived from an EMBL/GenBank/DDBJ whole genome shotgun (WGS) entry which is preliminary data.</text>
</comment>
<keyword evidence="2" id="KW-1185">Reference proteome</keyword>
<protein>
    <submittedName>
        <fullName evidence="1">ATP-grasp ribosomal peptide maturase</fullName>
    </submittedName>
</protein>
<organism evidence="1 2">
    <name type="scientific">Embleya hyalina</name>
    <dbReference type="NCBI Taxonomy" id="516124"/>
    <lineage>
        <taxon>Bacteria</taxon>
        <taxon>Bacillati</taxon>
        <taxon>Actinomycetota</taxon>
        <taxon>Actinomycetes</taxon>
        <taxon>Kitasatosporales</taxon>
        <taxon>Streptomycetaceae</taxon>
        <taxon>Embleya</taxon>
    </lineage>
</organism>
<dbReference type="EMBL" id="BIFH01000025">
    <property type="protein sequence ID" value="GCD97859.1"/>
    <property type="molecule type" value="Genomic_DNA"/>
</dbReference>
<dbReference type="InterPro" id="IPR026449">
    <property type="entry name" value="GRASP_SAV_5884"/>
</dbReference>
<name>A0A401YTF8_9ACTN</name>
<dbReference type="GO" id="GO:0009432">
    <property type="term" value="P:SOS response"/>
    <property type="evidence" value="ECO:0007669"/>
    <property type="project" value="TreeGrafter"/>
</dbReference>
<dbReference type="RefSeq" id="WP_246126923.1">
    <property type="nucleotide sequence ID" value="NZ_BIFH01000025.1"/>
</dbReference>
<dbReference type="GO" id="GO:0018169">
    <property type="term" value="F:ribosomal S6-glutamic acid ligase activity"/>
    <property type="evidence" value="ECO:0007669"/>
    <property type="project" value="TreeGrafter"/>
</dbReference>
<evidence type="ECO:0000313" key="2">
    <source>
        <dbReference type="Proteomes" id="UP000286931"/>
    </source>
</evidence>
<dbReference type="AlphaFoldDB" id="A0A401YTF8"/>
<reference evidence="1 2" key="1">
    <citation type="submission" date="2018-12" db="EMBL/GenBank/DDBJ databases">
        <title>Draft genome sequence of Embleya hyalina NBRC 13850T.</title>
        <authorList>
            <person name="Komaki H."/>
            <person name="Hosoyama A."/>
            <person name="Kimura A."/>
            <person name="Ichikawa N."/>
            <person name="Tamura T."/>
        </authorList>
    </citation>
    <scope>NUCLEOTIDE SEQUENCE [LARGE SCALE GENOMIC DNA]</scope>
    <source>
        <strain evidence="1 2">NBRC 13850</strain>
    </source>
</reference>
<dbReference type="GO" id="GO:0005737">
    <property type="term" value="C:cytoplasm"/>
    <property type="evidence" value="ECO:0007669"/>
    <property type="project" value="TreeGrafter"/>
</dbReference>
<evidence type="ECO:0000313" key="1">
    <source>
        <dbReference type="EMBL" id="GCD97859.1"/>
    </source>
</evidence>